<dbReference type="InterPro" id="IPR020458">
    <property type="entry name" value="Znf_DskA_TraR_CS"/>
</dbReference>
<evidence type="ECO:0000259" key="5">
    <source>
        <dbReference type="Pfam" id="PF01258"/>
    </source>
</evidence>
<evidence type="ECO:0000313" key="6">
    <source>
        <dbReference type="EMBL" id="QDL30746.1"/>
    </source>
</evidence>
<evidence type="ECO:0000256" key="2">
    <source>
        <dbReference type="ARBA" id="ARBA00022771"/>
    </source>
</evidence>
<accession>A0A515CRG0</accession>
<dbReference type="Pfam" id="PF01258">
    <property type="entry name" value="zf-dskA_traR"/>
    <property type="match status" value="1"/>
</dbReference>
<dbReference type="PROSITE" id="PS01102">
    <property type="entry name" value="ZF_DKSA_1"/>
    <property type="match status" value="1"/>
</dbReference>
<dbReference type="InterPro" id="IPR012783">
    <property type="entry name" value="Znf_C4_TraR"/>
</dbReference>
<name>A0A515CRG0_SERLI</name>
<proteinExistence type="predicted"/>
<evidence type="ECO:0000256" key="1">
    <source>
        <dbReference type="ARBA" id="ARBA00022723"/>
    </source>
</evidence>
<dbReference type="InterPro" id="IPR000962">
    <property type="entry name" value="Znf_DskA_TraR"/>
</dbReference>
<dbReference type="EMBL" id="CP033893">
    <property type="protein sequence ID" value="QDL30746.1"/>
    <property type="molecule type" value="Genomic_DNA"/>
</dbReference>
<evidence type="ECO:0000256" key="3">
    <source>
        <dbReference type="ARBA" id="ARBA00022833"/>
    </source>
</evidence>
<dbReference type="PRINTS" id="PR00618">
    <property type="entry name" value="DKSAZNFINGER"/>
</dbReference>
<dbReference type="PANTHER" id="PTHR38777">
    <property type="entry name" value="FELS-2 PROPHAGE PROTEIN"/>
    <property type="match status" value="1"/>
</dbReference>
<dbReference type="Gene3D" id="1.20.120.910">
    <property type="entry name" value="DksA, coiled-coil domain"/>
    <property type="match status" value="1"/>
</dbReference>
<keyword evidence="1" id="KW-0479">Metal-binding</keyword>
<dbReference type="SUPFAM" id="SSF57716">
    <property type="entry name" value="Glucocorticoid receptor-like (DNA-binding domain)"/>
    <property type="match status" value="1"/>
</dbReference>
<feature type="domain" description="Zinc finger DksA/TraR C4-type" evidence="5">
    <location>
        <begin position="34"/>
        <end position="63"/>
    </location>
</feature>
<sequence length="70" mass="8036">MDNIDQANERAEMYLKAQLDAATKRTTLPAAHECDECGEPIPEARRRTVPGVRLCIDCKELEELQQRTHR</sequence>
<dbReference type="GO" id="GO:0008270">
    <property type="term" value="F:zinc ion binding"/>
    <property type="evidence" value="ECO:0007669"/>
    <property type="project" value="UniProtKB-KW"/>
</dbReference>
<dbReference type="PROSITE" id="PS51128">
    <property type="entry name" value="ZF_DKSA_2"/>
    <property type="match status" value="1"/>
</dbReference>
<organism evidence="6 7">
    <name type="scientific">Serratia liquefaciens</name>
    <dbReference type="NCBI Taxonomy" id="614"/>
    <lineage>
        <taxon>Bacteria</taxon>
        <taxon>Pseudomonadati</taxon>
        <taxon>Pseudomonadota</taxon>
        <taxon>Gammaproteobacteria</taxon>
        <taxon>Enterobacterales</taxon>
        <taxon>Yersiniaceae</taxon>
        <taxon>Serratia</taxon>
    </lineage>
</organism>
<gene>
    <name evidence="6" type="ORF">EGO53_02600</name>
</gene>
<dbReference type="NCBIfam" id="TIGR02419">
    <property type="entry name" value="C4_traR_proteo"/>
    <property type="match status" value="1"/>
</dbReference>
<protein>
    <submittedName>
        <fullName evidence="6">TraR/DksA family transcriptional regulator</fullName>
    </submittedName>
</protein>
<evidence type="ECO:0000313" key="7">
    <source>
        <dbReference type="Proteomes" id="UP000317572"/>
    </source>
</evidence>
<keyword evidence="2" id="KW-0863">Zinc-finger</keyword>
<dbReference type="PANTHER" id="PTHR38777:SF1">
    <property type="entry name" value="DNAK SUPPRESSOR PROTEIN"/>
    <property type="match status" value="1"/>
</dbReference>
<reference evidence="6 7" key="1">
    <citation type="submission" date="2018-11" db="EMBL/GenBank/DDBJ databases">
        <title>The first complete genome of Serratia liquefaciens isolated from metalophyte plant revel distinctness adaptive mechanisms in an extreme habitat.</title>
        <authorList>
            <person name="Caneschi W.L."/>
            <person name="Sanchez A.B."/>
            <person name="Felestrino E.B."/>
            <person name="Assis R.A.B."/>
            <person name="Lemes C.G.C."/>
            <person name="Cordeiro I.F."/>
            <person name="Fonseca N.P."/>
            <person name="Villa M."/>
            <person name="Vieira I.T."/>
            <person name="Moraes L.A."/>
            <person name="Kamino L.H.Y."/>
            <person name="do Carmo F."/>
            <person name="Garcia C.M."/>
            <person name="Almeida N.F."/>
            <person name="Silva R.S."/>
            <person name="Ferro J.A."/>
            <person name="Ferro M.I.T."/>
            <person name="Varani A.M."/>
            <person name="Ferreira R.M."/>
            <person name="dos Santos V.L."/>
            <person name="Silva U.C."/>
            <person name="Setubal J.C."/>
            <person name="Moreira L.M."/>
        </authorList>
    </citation>
    <scope>NUCLEOTIDE SEQUENCE [LARGE SCALE GENOMIC DNA]</scope>
    <source>
        <strain evidence="6 7">FG3</strain>
    </source>
</reference>
<dbReference type="RefSeq" id="WP_142814603.1">
    <property type="nucleotide sequence ID" value="NZ_CBCPJC010000023.1"/>
</dbReference>
<dbReference type="AlphaFoldDB" id="A0A515CRG0"/>
<dbReference type="InterPro" id="IPR020460">
    <property type="entry name" value="Znf_C4-type_bac"/>
</dbReference>
<keyword evidence="3" id="KW-0862">Zinc</keyword>
<evidence type="ECO:0000256" key="4">
    <source>
        <dbReference type="PROSITE-ProRule" id="PRU00510"/>
    </source>
</evidence>
<dbReference type="GO" id="GO:1900378">
    <property type="term" value="P:positive regulation of secondary metabolite biosynthetic process"/>
    <property type="evidence" value="ECO:0007669"/>
    <property type="project" value="TreeGrafter"/>
</dbReference>
<feature type="zinc finger region" description="dksA C4-type" evidence="4">
    <location>
        <begin position="34"/>
        <end position="58"/>
    </location>
</feature>
<dbReference type="Proteomes" id="UP000317572">
    <property type="component" value="Chromosome"/>
</dbReference>